<accession>A0ABP1NR44</accession>
<gene>
    <name evidence="1" type="ORF">XYLVIOL_LOCUS6041</name>
</gene>
<evidence type="ECO:0000313" key="2">
    <source>
        <dbReference type="Proteomes" id="UP001642520"/>
    </source>
</evidence>
<evidence type="ECO:0000313" key="1">
    <source>
        <dbReference type="EMBL" id="CAL7943362.1"/>
    </source>
</evidence>
<comment type="caution">
    <text evidence="1">The sequence shown here is derived from an EMBL/GenBank/DDBJ whole genome shotgun (WGS) entry which is preliminary data.</text>
</comment>
<name>A0ABP1NR44_XYLVO</name>
<organism evidence="1 2">
    <name type="scientific">Xylocopa violacea</name>
    <name type="common">Violet carpenter bee</name>
    <name type="synonym">Apis violacea</name>
    <dbReference type="NCBI Taxonomy" id="135666"/>
    <lineage>
        <taxon>Eukaryota</taxon>
        <taxon>Metazoa</taxon>
        <taxon>Ecdysozoa</taxon>
        <taxon>Arthropoda</taxon>
        <taxon>Hexapoda</taxon>
        <taxon>Insecta</taxon>
        <taxon>Pterygota</taxon>
        <taxon>Neoptera</taxon>
        <taxon>Endopterygota</taxon>
        <taxon>Hymenoptera</taxon>
        <taxon>Apocrita</taxon>
        <taxon>Aculeata</taxon>
        <taxon>Apoidea</taxon>
        <taxon>Anthophila</taxon>
        <taxon>Apidae</taxon>
        <taxon>Xylocopa</taxon>
        <taxon>Xylocopa</taxon>
    </lineage>
</organism>
<keyword evidence="2" id="KW-1185">Reference proteome</keyword>
<sequence length="232" mass="26637">MERITHLWNVNQFITKLSCPQRIHLQTHYINKCKRYKELPSQNFGPLAMCSYCGSLWNTFDHTVRISRGKPLSKSVKKIIHCMNVKNIPKVRRSLAQKCLKNKMNKLVLKCSVCLNSTKIPFNKPQREKIQKTSIDNTRSLQKKKKKRTKDRTAGLNISGISNLNKEGITEVLQEGITGVKEKTTKKVTNTTNFITPTQKLKKLNINRLKDIINQGATPPKRNSLHSFLAEL</sequence>
<dbReference type="InterPro" id="IPR029779">
    <property type="entry name" value="Rmp24-like"/>
</dbReference>
<proteinExistence type="predicted"/>
<dbReference type="Pfam" id="PF15719">
    <property type="entry name" value="Rmp24-like"/>
    <property type="match status" value="1"/>
</dbReference>
<protein>
    <submittedName>
        <fullName evidence="1">Uncharacterized protein</fullName>
    </submittedName>
</protein>
<reference evidence="1 2" key="1">
    <citation type="submission" date="2024-08" db="EMBL/GenBank/DDBJ databases">
        <authorList>
            <person name="Will J Nash"/>
            <person name="Angela Man"/>
            <person name="Seanna McTaggart"/>
            <person name="Kendall Baker"/>
            <person name="Tom Barker"/>
            <person name="Leah Catchpole"/>
            <person name="Alex Durrant"/>
            <person name="Karim Gharbi"/>
            <person name="Naomi Irish"/>
            <person name="Gemy Kaithakottil"/>
            <person name="Debby Ku"/>
            <person name="Aaliyah Providence"/>
            <person name="Felix Shaw"/>
            <person name="David Swarbreck"/>
            <person name="Chris Watkins"/>
            <person name="Ann M. McCartney"/>
            <person name="Giulio Formenti"/>
            <person name="Alice Mouton"/>
            <person name="Noel Vella"/>
            <person name="Bjorn M von Reumont"/>
            <person name="Adriana Vella"/>
            <person name="Wilfried Haerty"/>
        </authorList>
    </citation>
    <scope>NUCLEOTIDE SEQUENCE [LARGE SCALE GENOMIC DNA]</scope>
</reference>
<dbReference type="Proteomes" id="UP001642520">
    <property type="component" value="Unassembled WGS sequence"/>
</dbReference>
<dbReference type="EMBL" id="CAXAJV020001293">
    <property type="protein sequence ID" value="CAL7943362.1"/>
    <property type="molecule type" value="Genomic_DNA"/>
</dbReference>